<keyword evidence="1" id="KW-0808">Transferase</keyword>
<evidence type="ECO:0000313" key="4">
    <source>
        <dbReference type="EMBL" id="MBJ6727033.1"/>
    </source>
</evidence>
<evidence type="ECO:0000256" key="1">
    <source>
        <dbReference type="ARBA" id="ARBA00022679"/>
    </source>
</evidence>
<reference evidence="4" key="1">
    <citation type="submission" date="2020-12" db="EMBL/GenBank/DDBJ databases">
        <title>Geomonas sp. Red875, isolated from river sediment.</title>
        <authorList>
            <person name="Xu Z."/>
            <person name="Zhang Z."/>
            <person name="Masuda Y."/>
            <person name="Itoh H."/>
            <person name="Senoo K."/>
        </authorList>
    </citation>
    <scope>NUCLEOTIDE SEQUENCE</scope>
    <source>
        <strain evidence="4">Red875</strain>
    </source>
</reference>
<feature type="domain" description="Glycosyl transferase family 1" evidence="2">
    <location>
        <begin position="204"/>
        <end position="356"/>
    </location>
</feature>
<protein>
    <submittedName>
        <fullName evidence="4">Glycosyltransferase family 4 protein</fullName>
    </submittedName>
</protein>
<dbReference type="InterPro" id="IPR028098">
    <property type="entry name" value="Glyco_trans_4-like_N"/>
</dbReference>
<evidence type="ECO:0000313" key="5">
    <source>
        <dbReference type="Proteomes" id="UP000636888"/>
    </source>
</evidence>
<dbReference type="AlphaFoldDB" id="A0A8J7M1X8"/>
<keyword evidence="5" id="KW-1185">Reference proteome</keyword>
<dbReference type="Pfam" id="PF13439">
    <property type="entry name" value="Glyco_transf_4"/>
    <property type="match status" value="1"/>
</dbReference>
<dbReference type="EMBL" id="JAEMHM010000019">
    <property type="protein sequence ID" value="MBJ6727033.1"/>
    <property type="molecule type" value="Genomic_DNA"/>
</dbReference>
<dbReference type="InterPro" id="IPR001296">
    <property type="entry name" value="Glyco_trans_1"/>
</dbReference>
<dbReference type="PANTHER" id="PTHR46401">
    <property type="entry name" value="GLYCOSYLTRANSFERASE WBBK-RELATED"/>
    <property type="match status" value="1"/>
</dbReference>
<dbReference type="Proteomes" id="UP000636888">
    <property type="component" value="Unassembled WGS sequence"/>
</dbReference>
<feature type="domain" description="Glycosyltransferase subfamily 4-like N-terminal" evidence="3">
    <location>
        <begin position="16"/>
        <end position="180"/>
    </location>
</feature>
<comment type="caution">
    <text evidence="4">The sequence shown here is derived from an EMBL/GenBank/DDBJ whole genome shotgun (WGS) entry which is preliminary data.</text>
</comment>
<accession>A0A8J7M1X8</accession>
<dbReference type="SUPFAM" id="SSF53756">
    <property type="entry name" value="UDP-Glycosyltransferase/glycogen phosphorylase"/>
    <property type="match status" value="1"/>
</dbReference>
<name>A0A8J7M1X8_9BACT</name>
<proteinExistence type="predicted"/>
<organism evidence="4 5">
    <name type="scientific">Geomesophilobacter sediminis</name>
    <dbReference type="NCBI Taxonomy" id="2798584"/>
    <lineage>
        <taxon>Bacteria</taxon>
        <taxon>Pseudomonadati</taxon>
        <taxon>Thermodesulfobacteriota</taxon>
        <taxon>Desulfuromonadia</taxon>
        <taxon>Geobacterales</taxon>
        <taxon>Geobacteraceae</taxon>
        <taxon>Geomesophilobacter</taxon>
    </lineage>
</organism>
<dbReference type="RefSeq" id="WP_199385950.1">
    <property type="nucleotide sequence ID" value="NZ_JAEMHM010000019.1"/>
</dbReference>
<gene>
    <name evidence="4" type="ORF">JFN93_20165</name>
</gene>
<sequence length="385" mass="43553">MNIGLNGISLYPGKIGGMETYFRNLLYWLQVIDRENSYGVILNEGYVDSFPLPNPSFTLKPFHYELNSWNWKVRGVLRNVLNVDPLRRKIADLGFDLVHHPFNVLNPVSLSVPSVLTVHDIQHEYCPEFFSAADLHKRKRLFGPSCKEALRIISISDFTRSCIMERYDVAPEKIDVVPVGCGAEYRPIEEPAVLEAVRKKYTLDRPFLFYPAATWPHKNHKALLAALRLLRERWGFDGCLVLTGIAKQSHDALLSEIAKLGLHGFVKVLGYLPLEDLPVLFNLAEMLAFPSLFEGFGIPVLEAMACGCPVVCSNVTSLPEVAGDAALLFDPKSPEAIAEAVWSVWNDRSERDRLRRLGFARVPEYRWDRVARKTVDVYRAALQGK</sequence>
<dbReference type="PANTHER" id="PTHR46401:SF2">
    <property type="entry name" value="GLYCOSYLTRANSFERASE WBBK-RELATED"/>
    <property type="match status" value="1"/>
</dbReference>
<dbReference type="CDD" id="cd03809">
    <property type="entry name" value="GT4_MtfB-like"/>
    <property type="match status" value="1"/>
</dbReference>
<dbReference type="Gene3D" id="3.40.50.2000">
    <property type="entry name" value="Glycogen Phosphorylase B"/>
    <property type="match status" value="2"/>
</dbReference>
<evidence type="ECO:0000259" key="2">
    <source>
        <dbReference type="Pfam" id="PF00534"/>
    </source>
</evidence>
<dbReference type="GO" id="GO:0016757">
    <property type="term" value="F:glycosyltransferase activity"/>
    <property type="evidence" value="ECO:0007669"/>
    <property type="project" value="InterPro"/>
</dbReference>
<dbReference type="Pfam" id="PF00534">
    <property type="entry name" value="Glycos_transf_1"/>
    <property type="match status" value="1"/>
</dbReference>
<evidence type="ECO:0000259" key="3">
    <source>
        <dbReference type="Pfam" id="PF13439"/>
    </source>
</evidence>